<evidence type="ECO:0000313" key="2">
    <source>
        <dbReference type="EMBL" id="KAJ1523152.1"/>
    </source>
</evidence>
<dbReference type="EMBL" id="JAPTSV010000010">
    <property type="protein sequence ID" value="KAJ1523152.1"/>
    <property type="molecule type" value="Genomic_DNA"/>
</dbReference>
<reference evidence="2" key="1">
    <citation type="submission" date="2022-12" db="EMBL/GenBank/DDBJ databases">
        <title>Chromosome-level genome assembly of the bean flower thrips Megalurothrips usitatus.</title>
        <authorList>
            <person name="Ma L."/>
            <person name="Liu Q."/>
            <person name="Li H."/>
            <person name="Cai W."/>
        </authorList>
    </citation>
    <scope>NUCLEOTIDE SEQUENCE</scope>
    <source>
        <strain evidence="2">Cailab_2022a</strain>
    </source>
</reference>
<keyword evidence="1" id="KW-0732">Signal</keyword>
<gene>
    <name evidence="2" type="ORF">ONE63_001045</name>
</gene>
<keyword evidence="3" id="KW-1185">Reference proteome</keyword>
<feature type="signal peptide" evidence="1">
    <location>
        <begin position="1"/>
        <end position="17"/>
    </location>
</feature>
<name>A0AAV7XHP7_9NEOP</name>
<dbReference type="AlphaFoldDB" id="A0AAV7XHP7"/>
<sequence>MQLAVFLLLLGISSGMAAIFVSPEICAAVEQNCKTQCEPTRKNFQYDTCMSGCPRVGCVKKSSTS</sequence>
<accession>A0AAV7XHP7</accession>
<feature type="chain" id="PRO_5043316843" evidence="1">
    <location>
        <begin position="18"/>
        <end position="65"/>
    </location>
</feature>
<evidence type="ECO:0000256" key="1">
    <source>
        <dbReference type="SAM" id="SignalP"/>
    </source>
</evidence>
<proteinExistence type="predicted"/>
<dbReference type="Proteomes" id="UP001075354">
    <property type="component" value="Chromosome 10"/>
</dbReference>
<organism evidence="2 3">
    <name type="scientific">Megalurothrips usitatus</name>
    <name type="common">bean blossom thrips</name>
    <dbReference type="NCBI Taxonomy" id="439358"/>
    <lineage>
        <taxon>Eukaryota</taxon>
        <taxon>Metazoa</taxon>
        <taxon>Ecdysozoa</taxon>
        <taxon>Arthropoda</taxon>
        <taxon>Hexapoda</taxon>
        <taxon>Insecta</taxon>
        <taxon>Pterygota</taxon>
        <taxon>Neoptera</taxon>
        <taxon>Paraneoptera</taxon>
        <taxon>Thysanoptera</taxon>
        <taxon>Terebrantia</taxon>
        <taxon>Thripoidea</taxon>
        <taxon>Thripidae</taxon>
        <taxon>Megalurothrips</taxon>
    </lineage>
</organism>
<evidence type="ECO:0000313" key="3">
    <source>
        <dbReference type="Proteomes" id="UP001075354"/>
    </source>
</evidence>
<comment type="caution">
    <text evidence="2">The sequence shown here is derived from an EMBL/GenBank/DDBJ whole genome shotgun (WGS) entry which is preliminary data.</text>
</comment>
<protein>
    <submittedName>
        <fullName evidence="2">Uncharacterized protein</fullName>
    </submittedName>
</protein>